<sequence length="262" mass="28163">MSGRGNRTDKGHNALILKAIAKGGLSFVVQPIHDVKNIEEILYAECLARVTDAEGVVHTAGAFVPQLERLVGRFDLDFRMLDMILAALTADTTLTLGCNLSAATLSAPDQFADIFSRISQQPELASRLIVEITETYPPVGAAIERLKMIRALGCRIAIDDFGTGFATPAHLLQVSADIIKVDASFVRDIRPGPDGRDSLYHLVGFASCLAPMVIVEGIETEAQLEAARTSGATHVQGFLLSRPVALQQLPQTKGKFGLREVG</sequence>
<proteinExistence type="predicted"/>
<feature type="domain" description="EAL" evidence="1">
    <location>
        <begin position="9"/>
        <end position="257"/>
    </location>
</feature>
<protein>
    <submittedName>
        <fullName evidence="2">EAL domain-containing protein (Putative c-di-GMP-specific phosphodiesterase class I)</fullName>
    </submittedName>
</protein>
<dbReference type="InterPro" id="IPR035919">
    <property type="entry name" value="EAL_sf"/>
</dbReference>
<organism evidence="2 3">
    <name type="scientific">Rhizobium paranaense</name>
    <dbReference type="NCBI Taxonomy" id="1650438"/>
    <lineage>
        <taxon>Bacteria</taxon>
        <taxon>Pseudomonadati</taxon>
        <taxon>Pseudomonadota</taxon>
        <taxon>Alphaproteobacteria</taxon>
        <taxon>Hyphomicrobiales</taxon>
        <taxon>Rhizobiaceae</taxon>
        <taxon>Rhizobium/Agrobacterium group</taxon>
        <taxon>Rhizobium</taxon>
    </lineage>
</organism>
<dbReference type="InterPro" id="IPR001633">
    <property type="entry name" value="EAL_dom"/>
</dbReference>
<evidence type="ECO:0000313" key="2">
    <source>
        <dbReference type="EMBL" id="MBB5576831.1"/>
    </source>
</evidence>
<keyword evidence="3" id="KW-1185">Reference proteome</keyword>
<dbReference type="EMBL" id="JACHBI010000014">
    <property type="protein sequence ID" value="MBB5576831.1"/>
    <property type="molecule type" value="Genomic_DNA"/>
</dbReference>
<dbReference type="CDD" id="cd01948">
    <property type="entry name" value="EAL"/>
    <property type="match status" value="1"/>
</dbReference>
<evidence type="ECO:0000259" key="1">
    <source>
        <dbReference type="PROSITE" id="PS50883"/>
    </source>
</evidence>
<accession>A0A7W9D4D3</accession>
<gene>
    <name evidence="2" type="ORF">GGD50_005476</name>
</gene>
<dbReference type="PANTHER" id="PTHR33121:SF79">
    <property type="entry name" value="CYCLIC DI-GMP PHOSPHODIESTERASE PDED-RELATED"/>
    <property type="match status" value="1"/>
</dbReference>
<dbReference type="PROSITE" id="PS50883">
    <property type="entry name" value="EAL"/>
    <property type="match status" value="1"/>
</dbReference>
<dbReference type="RefSeq" id="WP_107106503.1">
    <property type="nucleotide sequence ID" value="NZ_JACHBI010000014.1"/>
</dbReference>
<dbReference type="SMART" id="SM00052">
    <property type="entry name" value="EAL"/>
    <property type="match status" value="1"/>
</dbReference>
<name>A0A7W9D4D3_9HYPH</name>
<evidence type="ECO:0000313" key="3">
    <source>
        <dbReference type="Proteomes" id="UP000549882"/>
    </source>
</evidence>
<dbReference type="Pfam" id="PF00563">
    <property type="entry name" value="EAL"/>
    <property type="match status" value="1"/>
</dbReference>
<dbReference type="GO" id="GO:0071111">
    <property type="term" value="F:cyclic-guanylate-specific phosphodiesterase activity"/>
    <property type="evidence" value="ECO:0007669"/>
    <property type="project" value="InterPro"/>
</dbReference>
<dbReference type="Proteomes" id="UP000549882">
    <property type="component" value="Unassembled WGS sequence"/>
</dbReference>
<dbReference type="PANTHER" id="PTHR33121">
    <property type="entry name" value="CYCLIC DI-GMP PHOSPHODIESTERASE PDEF"/>
    <property type="match status" value="1"/>
</dbReference>
<dbReference type="SUPFAM" id="SSF141868">
    <property type="entry name" value="EAL domain-like"/>
    <property type="match status" value="1"/>
</dbReference>
<dbReference type="Gene3D" id="3.20.20.450">
    <property type="entry name" value="EAL domain"/>
    <property type="match status" value="1"/>
</dbReference>
<dbReference type="InterPro" id="IPR050706">
    <property type="entry name" value="Cyclic-di-GMP_PDE-like"/>
</dbReference>
<reference evidence="2 3" key="1">
    <citation type="submission" date="2020-08" db="EMBL/GenBank/DDBJ databases">
        <title>Genomic Encyclopedia of Type Strains, Phase IV (KMG-V): Genome sequencing to study the core and pangenomes of soil and plant-associated prokaryotes.</title>
        <authorList>
            <person name="Whitman W."/>
        </authorList>
    </citation>
    <scope>NUCLEOTIDE SEQUENCE [LARGE SCALE GENOMIC DNA]</scope>
    <source>
        <strain evidence="2 3">SEMIA 4064</strain>
    </source>
</reference>
<dbReference type="AlphaFoldDB" id="A0A7W9D4D3"/>
<comment type="caution">
    <text evidence="2">The sequence shown here is derived from an EMBL/GenBank/DDBJ whole genome shotgun (WGS) entry which is preliminary data.</text>
</comment>